<dbReference type="PROSITE" id="PS51718">
    <property type="entry name" value="G_DYNAMIN_2"/>
    <property type="match status" value="1"/>
</dbReference>
<protein>
    <submittedName>
        <fullName evidence="14">11383_t:CDS:1</fullName>
    </submittedName>
</protein>
<evidence type="ECO:0000256" key="12">
    <source>
        <dbReference type="ARBA" id="ARBA00048548"/>
    </source>
</evidence>
<keyword evidence="6" id="KW-0378">Hydrolase</keyword>
<evidence type="ECO:0000313" key="15">
    <source>
        <dbReference type="Proteomes" id="UP000789342"/>
    </source>
</evidence>
<dbReference type="GO" id="GO:0005741">
    <property type="term" value="C:mitochondrial outer membrane"/>
    <property type="evidence" value="ECO:0007669"/>
    <property type="project" value="UniProtKB-SubCell"/>
</dbReference>
<sequence length="554" mass="62475">MHLSAFNTASSKSVTSSFLPSGRSLHTINTSDRKADVINPLAEKSVSPLTSTAIPTPTTPKHEFTGSQIFLHKSQKLLGLLNDTKNILGSYREINKEKWHIQYPFVKPQTLVGKQFFSKDDNVTKSFVGNKMKKALSYAETSNKFREQINTKLYASQPDMSTSQEINTTLNVLNLDLKKGDRSSAENVVGKLDKGSVATLLDERLIHSVKRIENLASRVADTSSKVLIAGDVNAGKSTFVNTLLRREIMPVDQQPCTTIFCEVRDVQENSDKEEVHAIRNIEKYNREDVSTYTAIGFENLFDIISSGTEEYTQLKAYKRNVQQSLLHNGIVDIALIDCPGLNRDTLKTTALFARQEEIDVIVFVVSAENHFTLSAKEFLSNASSEKAYIFIVVNRFDNIRNKEKCKRLVLDQIKEVSPRTYEHADDLVHFVTSTAIPNEGDDDLTSLSPIEKKRMEDFNHLEESLRTFILKKRSKSKLDPAQHYLDNLIIDIGVLAEFNRFIASVDVEKTSRELHDGEKAFEILCNDEKHVGEKAEKCIEDACDNIADFTKKKL</sequence>
<keyword evidence="10" id="KW-0342">GTP-binding</keyword>
<evidence type="ECO:0000256" key="2">
    <source>
        <dbReference type="ARBA" id="ARBA00004294"/>
    </source>
</evidence>
<evidence type="ECO:0000256" key="4">
    <source>
        <dbReference type="ARBA" id="ARBA00022741"/>
    </source>
</evidence>
<evidence type="ECO:0000259" key="13">
    <source>
        <dbReference type="PROSITE" id="PS51718"/>
    </source>
</evidence>
<evidence type="ECO:0000256" key="5">
    <source>
        <dbReference type="ARBA" id="ARBA00022787"/>
    </source>
</evidence>
<dbReference type="Gene3D" id="3.40.50.300">
    <property type="entry name" value="P-loop containing nucleotide triphosphate hydrolases"/>
    <property type="match status" value="1"/>
</dbReference>
<comment type="subcellular location">
    <subcellularLocation>
        <location evidence="1">Mitochondrion membrane</location>
        <topology evidence="1">Multi-pass membrane protein</topology>
    </subcellularLocation>
    <subcellularLocation>
        <location evidence="2">Mitochondrion outer membrane</location>
    </subcellularLocation>
</comment>
<dbReference type="PANTHER" id="PTHR10465">
    <property type="entry name" value="TRANSMEMBRANE GTPASE FZO1"/>
    <property type="match status" value="1"/>
</dbReference>
<dbReference type="GO" id="GO:0003924">
    <property type="term" value="F:GTPase activity"/>
    <property type="evidence" value="ECO:0007669"/>
    <property type="project" value="InterPro"/>
</dbReference>
<dbReference type="GO" id="GO:0005525">
    <property type="term" value="F:GTP binding"/>
    <property type="evidence" value="ECO:0007669"/>
    <property type="project" value="UniProtKB-KW"/>
</dbReference>
<evidence type="ECO:0000256" key="3">
    <source>
        <dbReference type="ARBA" id="ARBA00022692"/>
    </source>
</evidence>
<keyword evidence="3" id="KW-0812">Transmembrane</keyword>
<evidence type="ECO:0000256" key="11">
    <source>
        <dbReference type="ARBA" id="ARBA00023136"/>
    </source>
</evidence>
<keyword evidence="9" id="KW-0496">Mitochondrion</keyword>
<dbReference type="AlphaFoldDB" id="A0A9N9H9M2"/>
<evidence type="ECO:0000256" key="9">
    <source>
        <dbReference type="ARBA" id="ARBA00023128"/>
    </source>
</evidence>
<evidence type="ECO:0000256" key="7">
    <source>
        <dbReference type="ARBA" id="ARBA00022989"/>
    </source>
</evidence>
<gene>
    <name evidence="14" type="ORF">AMORRO_LOCUS10764</name>
</gene>
<keyword evidence="4" id="KW-0547">Nucleotide-binding</keyword>
<feature type="non-terminal residue" evidence="14">
    <location>
        <position position="1"/>
    </location>
</feature>
<keyword evidence="15" id="KW-1185">Reference proteome</keyword>
<evidence type="ECO:0000256" key="10">
    <source>
        <dbReference type="ARBA" id="ARBA00023134"/>
    </source>
</evidence>
<dbReference type="InterPro" id="IPR027094">
    <property type="entry name" value="Mitofusin_fam"/>
</dbReference>
<proteinExistence type="predicted"/>
<dbReference type="InterPro" id="IPR045063">
    <property type="entry name" value="Dynamin_N"/>
</dbReference>
<dbReference type="GO" id="GO:0008053">
    <property type="term" value="P:mitochondrial fusion"/>
    <property type="evidence" value="ECO:0007669"/>
    <property type="project" value="TreeGrafter"/>
</dbReference>
<evidence type="ECO:0000256" key="1">
    <source>
        <dbReference type="ARBA" id="ARBA00004225"/>
    </source>
</evidence>
<feature type="domain" description="Dynamin-type G" evidence="13">
    <location>
        <begin position="220"/>
        <end position="498"/>
    </location>
</feature>
<name>A0A9N9H9M2_9GLOM</name>
<dbReference type="FunFam" id="3.40.50.300:FF:000638">
    <property type="entry name" value="Transmembrane GTPase Fzo1, putative"/>
    <property type="match status" value="1"/>
</dbReference>
<dbReference type="NCBIfam" id="TIGR00231">
    <property type="entry name" value="small_GTP"/>
    <property type="match status" value="1"/>
</dbReference>
<dbReference type="InterPro" id="IPR005225">
    <property type="entry name" value="Small_GTP-bd"/>
</dbReference>
<dbReference type="OrthoDB" id="9984778at2759"/>
<accession>A0A9N9H9M2</accession>
<keyword evidence="8" id="KW-0175">Coiled coil</keyword>
<dbReference type="PANTHER" id="PTHR10465:SF0">
    <property type="entry name" value="SARCALUMENIN"/>
    <property type="match status" value="1"/>
</dbReference>
<keyword evidence="5" id="KW-1000">Mitochondrion outer membrane</keyword>
<keyword evidence="11" id="KW-0472">Membrane</keyword>
<dbReference type="EMBL" id="CAJVPV010012410">
    <property type="protein sequence ID" value="CAG8669677.1"/>
    <property type="molecule type" value="Genomic_DNA"/>
</dbReference>
<dbReference type="GO" id="GO:0051646">
    <property type="term" value="P:mitochondrion localization"/>
    <property type="evidence" value="ECO:0007669"/>
    <property type="project" value="TreeGrafter"/>
</dbReference>
<keyword evidence="7" id="KW-1133">Transmembrane helix</keyword>
<evidence type="ECO:0000313" key="14">
    <source>
        <dbReference type="EMBL" id="CAG8669677.1"/>
    </source>
</evidence>
<dbReference type="InterPro" id="IPR030381">
    <property type="entry name" value="G_DYNAMIN_dom"/>
</dbReference>
<comment type="caution">
    <text evidence="14">The sequence shown here is derived from an EMBL/GenBank/DDBJ whole genome shotgun (WGS) entry which is preliminary data.</text>
</comment>
<dbReference type="Proteomes" id="UP000789342">
    <property type="component" value="Unassembled WGS sequence"/>
</dbReference>
<comment type="catalytic activity">
    <reaction evidence="12">
        <text>GTP + H2O = GDP + phosphate + H(+)</text>
        <dbReference type="Rhea" id="RHEA:19669"/>
        <dbReference type="ChEBI" id="CHEBI:15377"/>
        <dbReference type="ChEBI" id="CHEBI:15378"/>
        <dbReference type="ChEBI" id="CHEBI:37565"/>
        <dbReference type="ChEBI" id="CHEBI:43474"/>
        <dbReference type="ChEBI" id="CHEBI:58189"/>
    </reaction>
</comment>
<reference evidence="14" key="1">
    <citation type="submission" date="2021-06" db="EMBL/GenBank/DDBJ databases">
        <authorList>
            <person name="Kallberg Y."/>
            <person name="Tangrot J."/>
            <person name="Rosling A."/>
        </authorList>
    </citation>
    <scope>NUCLEOTIDE SEQUENCE</scope>
    <source>
        <strain evidence="14">CL551</strain>
    </source>
</reference>
<dbReference type="SUPFAM" id="SSF52540">
    <property type="entry name" value="P-loop containing nucleoside triphosphate hydrolases"/>
    <property type="match status" value="1"/>
</dbReference>
<organism evidence="14 15">
    <name type="scientific">Acaulospora morrowiae</name>
    <dbReference type="NCBI Taxonomy" id="94023"/>
    <lineage>
        <taxon>Eukaryota</taxon>
        <taxon>Fungi</taxon>
        <taxon>Fungi incertae sedis</taxon>
        <taxon>Mucoromycota</taxon>
        <taxon>Glomeromycotina</taxon>
        <taxon>Glomeromycetes</taxon>
        <taxon>Diversisporales</taxon>
        <taxon>Acaulosporaceae</taxon>
        <taxon>Acaulospora</taxon>
    </lineage>
</organism>
<dbReference type="Pfam" id="PF00350">
    <property type="entry name" value="Dynamin_N"/>
    <property type="match status" value="1"/>
</dbReference>
<evidence type="ECO:0000256" key="8">
    <source>
        <dbReference type="ARBA" id="ARBA00023054"/>
    </source>
</evidence>
<evidence type="ECO:0000256" key="6">
    <source>
        <dbReference type="ARBA" id="ARBA00022801"/>
    </source>
</evidence>
<dbReference type="InterPro" id="IPR027417">
    <property type="entry name" value="P-loop_NTPase"/>
</dbReference>